<dbReference type="STRING" id="285473.A4G23_00341"/>
<evidence type="ECO:0000256" key="1">
    <source>
        <dbReference type="ARBA" id="ARBA00022475"/>
    </source>
</evidence>
<dbReference type="KEGG" id="srn:A4G23_00341"/>
<keyword evidence="1" id="KW-1003">Cell membrane</keyword>
<dbReference type="PATRIC" id="fig|285473.5.peg.373"/>
<keyword evidence="2 6" id="KW-0732">Signal</keyword>
<accession>A0A1D8FWG2</accession>
<dbReference type="AlphaFoldDB" id="A0A1D8FWG2"/>
<evidence type="ECO:0000256" key="3">
    <source>
        <dbReference type="ARBA" id="ARBA00023136"/>
    </source>
</evidence>
<protein>
    <submittedName>
        <fullName evidence="7">Multiple sugar-binding protein</fullName>
    </submittedName>
</protein>
<organism evidence="7 8">
    <name type="scientific">Streptomyces rubrolavendulae</name>
    <dbReference type="NCBI Taxonomy" id="285473"/>
    <lineage>
        <taxon>Bacteria</taxon>
        <taxon>Bacillati</taxon>
        <taxon>Actinomycetota</taxon>
        <taxon>Actinomycetes</taxon>
        <taxon>Kitasatosporales</taxon>
        <taxon>Streptomycetaceae</taxon>
        <taxon>Streptomyces</taxon>
    </lineage>
</organism>
<feature type="signal peptide" evidence="6">
    <location>
        <begin position="1"/>
        <end position="19"/>
    </location>
</feature>
<evidence type="ECO:0000313" key="8">
    <source>
        <dbReference type="Proteomes" id="UP000095349"/>
    </source>
</evidence>
<dbReference type="RefSeq" id="WP_069975293.1">
    <property type="nucleotide sequence ID" value="NZ_CP017316.1"/>
</dbReference>
<dbReference type="PANTHER" id="PTHR43649">
    <property type="entry name" value="ARABINOSE-BINDING PROTEIN-RELATED"/>
    <property type="match status" value="1"/>
</dbReference>
<name>A0A1D8FWG2_9ACTN</name>
<proteinExistence type="predicted"/>
<gene>
    <name evidence="7" type="primary">msmE_1</name>
    <name evidence="7" type="ORF">A4G23_00341</name>
</gene>
<evidence type="ECO:0000256" key="4">
    <source>
        <dbReference type="ARBA" id="ARBA00023139"/>
    </source>
</evidence>
<dbReference type="Pfam" id="PF01547">
    <property type="entry name" value="SBP_bac_1"/>
    <property type="match status" value="1"/>
</dbReference>
<dbReference type="PANTHER" id="PTHR43649:SF33">
    <property type="entry name" value="POLYGALACTURONAN_RHAMNOGALACTURONAN-BINDING PROTEIN YTCQ"/>
    <property type="match status" value="1"/>
</dbReference>
<keyword evidence="8" id="KW-1185">Reference proteome</keyword>
<dbReference type="InterPro" id="IPR006059">
    <property type="entry name" value="SBP"/>
</dbReference>
<evidence type="ECO:0000313" key="7">
    <source>
        <dbReference type="EMBL" id="AOT57552.1"/>
    </source>
</evidence>
<dbReference type="PROSITE" id="PS51257">
    <property type="entry name" value="PROKAR_LIPOPROTEIN"/>
    <property type="match status" value="1"/>
</dbReference>
<reference evidence="7 8" key="1">
    <citation type="submission" date="2016-09" db="EMBL/GenBank/DDBJ databases">
        <title>Streptomyces rubrolavendulae MJM4426 Genome sequencing and assembly.</title>
        <authorList>
            <person name="Kim J.-G."/>
        </authorList>
    </citation>
    <scope>NUCLEOTIDE SEQUENCE [LARGE SCALE GENOMIC DNA]</scope>
    <source>
        <strain evidence="7 8">MJM4426</strain>
    </source>
</reference>
<evidence type="ECO:0000256" key="2">
    <source>
        <dbReference type="ARBA" id="ARBA00022729"/>
    </source>
</evidence>
<dbReference type="Gene3D" id="3.40.190.10">
    <property type="entry name" value="Periplasmic binding protein-like II"/>
    <property type="match status" value="2"/>
</dbReference>
<dbReference type="Proteomes" id="UP000095349">
    <property type="component" value="Chromosome"/>
</dbReference>
<dbReference type="SUPFAM" id="SSF53850">
    <property type="entry name" value="Periplasmic binding protein-like II"/>
    <property type="match status" value="1"/>
</dbReference>
<dbReference type="EMBL" id="CP017316">
    <property type="protein sequence ID" value="AOT57552.1"/>
    <property type="molecule type" value="Genomic_DNA"/>
</dbReference>
<evidence type="ECO:0000256" key="5">
    <source>
        <dbReference type="ARBA" id="ARBA00023288"/>
    </source>
</evidence>
<keyword evidence="4" id="KW-0564">Palmitate</keyword>
<keyword evidence="5" id="KW-0449">Lipoprotein</keyword>
<feature type="chain" id="PRO_5038901173" evidence="6">
    <location>
        <begin position="20"/>
        <end position="439"/>
    </location>
</feature>
<sequence>MGKKKTFTGALLAAAILTAAGCGGQGAPSGETAKAPADPAEASGTIKVLTHRTDLVQNGTMAKYAAEFNRTHPKVKVEFEALTDYEGEVRIRMNTEDYGDVLMIPAAVAKNDYPRFFTPLGTTGELGARYRFGDKTSVDGKVYGIATFGTANGFVYNKAVWRKAGVTEWPTTPEEFLGALKAVKAKTDAVPYYTNFKDAWPLTAWSNDIGSVTCDATATDKLAGPVSPWREGGELHTIDSLLYRIVDGGLAEKDPSTTNWEASKGMLAQGRVATMHLGSWAITQMRDAARRSGADPDDIGFMPFPAQRDGKFCAMLATDYQQAVNVHSGQKAAARAWIDWFTERSGFSAKEGAVPALRSAPMPNELEDFVDNDVTFLERSEARTGEVNTVDNAAEIGLNKPDYRQKLVDTARGAQEGGLEEFLADLDKRWNEAAKAAGS</sequence>
<dbReference type="InterPro" id="IPR050490">
    <property type="entry name" value="Bact_solute-bd_prot1"/>
</dbReference>
<dbReference type="OrthoDB" id="2060074at2"/>
<keyword evidence="3" id="KW-0472">Membrane</keyword>
<evidence type="ECO:0000256" key="6">
    <source>
        <dbReference type="SAM" id="SignalP"/>
    </source>
</evidence>